<dbReference type="InterPro" id="IPR003329">
    <property type="entry name" value="Cytidylyl_trans"/>
</dbReference>
<dbReference type="Proteomes" id="UP001594288">
    <property type="component" value="Unassembled WGS sequence"/>
</dbReference>
<dbReference type="PANTHER" id="PTHR42866">
    <property type="entry name" value="3-DEOXY-MANNO-OCTULOSONATE CYTIDYLYLTRANSFERASE"/>
    <property type="match status" value="1"/>
</dbReference>
<evidence type="ECO:0000256" key="2">
    <source>
        <dbReference type="ARBA" id="ARBA00022695"/>
    </source>
</evidence>
<accession>A0ABV6YMR5</accession>
<comment type="subcellular location">
    <subcellularLocation>
        <location evidence="4">Cytoplasm</location>
    </subcellularLocation>
</comment>
<dbReference type="EMBL" id="JBHPEI010000003">
    <property type="protein sequence ID" value="MFC1799358.1"/>
    <property type="molecule type" value="Genomic_DNA"/>
</dbReference>
<dbReference type="InterPro" id="IPR029044">
    <property type="entry name" value="Nucleotide-diphossugar_trans"/>
</dbReference>
<dbReference type="CDD" id="cd02517">
    <property type="entry name" value="CMP-KDO-Synthetase"/>
    <property type="match status" value="1"/>
</dbReference>
<dbReference type="PANTHER" id="PTHR42866:SF2">
    <property type="entry name" value="3-DEOXY-MANNO-OCTULOSONATE CYTIDYLYLTRANSFERASE, MITOCHONDRIAL"/>
    <property type="match status" value="1"/>
</dbReference>
<dbReference type="NCBIfam" id="NF003950">
    <property type="entry name" value="PRK05450.1-3"/>
    <property type="match status" value="1"/>
</dbReference>
<keyword evidence="2 4" id="KW-0548">Nucleotidyltransferase</keyword>
<sequence length="255" mass="28058">MPDKDAVIGVVPARYGSTRFPGKPLVPIAGKPMIEHVYQRASRASLLSDVIVATDDKRIMDAVHAFGGRAMMTSASHPSGTDRLLEVAETLQEAYFVNIQGDEPLINPDHIDACARALLEGAQMSTLAARIRFRHEVFDRNVAKMLIDARGYAICFSRSAIPFPGKSLARGEDIDLECSPYFRHVGVYGYTLATLRALGKAGECEMETMESLEQLRALYLGIRIKVEIVDSVTPHVDVPGDVDKVERFIKAKGNR</sequence>
<keyword evidence="6" id="KW-1185">Reference proteome</keyword>
<keyword evidence="1 4" id="KW-0808">Transferase</keyword>
<dbReference type="EC" id="2.7.7.38" evidence="4"/>
<proteinExistence type="inferred from homology"/>
<protein>
    <recommendedName>
        <fullName evidence="4">3-deoxy-manno-octulosonate cytidylyltransferase</fullName>
        <ecNumber evidence="4">2.7.7.38</ecNumber>
    </recommendedName>
    <alternativeName>
        <fullName evidence="4">CMP-2-keto-3-deoxyoctulosonic acid synthase</fullName>
        <shortName evidence="4">CKS</shortName>
        <shortName evidence="4">CMP-KDO synthase</shortName>
    </alternativeName>
</protein>
<comment type="function">
    <text evidence="4">Activates KDO (a required 8-carbon sugar) for incorporation into bacterial lipopolysaccharide in Gram-negative bacteria.</text>
</comment>
<dbReference type="GO" id="GO:0008690">
    <property type="term" value="F:3-deoxy-manno-octulosonate cytidylyltransferase activity"/>
    <property type="evidence" value="ECO:0007669"/>
    <property type="project" value="UniProtKB-EC"/>
</dbReference>
<evidence type="ECO:0000313" key="6">
    <source>
        <dbReference type="Proteomes" id="UP001594288"/>
    </source>
</evidence>
<evidence type="ECO:0000256" key="4">
    <source>
        <dbReference type="HAMAP-Rule" id="MF_00057"/>
    </source>
</evidence>
<dbReference type="NCBIfam" id="TIGR00466">
    <property type="entry name" value="kdsB"/>
    <property type="match status" value="1"/>
</dbReference>
<dbReference type="NCBIfam" id="NF003952">
    <property type="entry name" value="PRK05450.1-5"/>
    <property type="match status" value="1"/>
</dbReference>
<evidence type="ECO:0000256" key="1">
    <source>
        <dbReference type="ARBA" id="ARBA00022679"/>
    </source>
</evidence>
<organism evidence="5 6">
    <name type="scientific">Eiseniibacteriota bacterium</name>
    <dbReference type="NCBI Taxonomy" id="2212470"/>
    <lineage>
        <taxon>Bacteria</taxon>
        <taxon>Candidatus Eiseniibacteriota</taxon>
    </lineage>
</organism>
<dbReference type="HAMAP" id="MF_00057">
    <property type="entry name" value="KdsB"/>
    <property type="match status" value="1"/>
</dbReference>
<reference evidence="5 6" key="1">
    <citation type="submission" date="2024-09" db="EMBL/GenBank/DDBJ databases">
        <authorList>
            <person name="D'Angelo T."/>
        </authorList>
    </citation>
    <scope>NUCLEOTIDE SEQUENCE [LARGE SCALE GENOMIC DNA]</scope>
    <source>
        <strain evidence="5">SAG AM-311-F02</strain>
    </source>
</reference>
<gene>
    <name evidence="4 5" type="primary">kdsB</name>
    <name evidence="5" type="ORF">ACFL2Z_00390</name>
</gene>
<comment type="caution">
    <text evidence="5">The sequence shown here is derived from an EMBL/GenBank/DDBJ whole genome shotgun (WGS) entry which is preliminary data.</text>
</comment>
<evidence type="ECO:0000256" key="3">
    <source>
        <dbReference type="ARBA" id="ARBA00022985"/>
    </source>
</evidence>
<comment type="pathway">
    <text evidence="4">Nucleotide-sugar biosynthesis; CMP-3-deoxy-D-manno-octulosonate biosynthesis; CMP-3-deoxy-D-manno-octulosonate from 3-deoxy-D-manno-octulosonate and CTP: step 1/1.</text>
</comment>
<keyword evidence="4" id="KW-0963">Cytoplasm</keyword>
<name>A0ABV6YMR5_UNCEI</name>
<dbReference type="InterPro" id="IPR004528">
    <property type="entry name" value="KdsB"/>
</dbReference>
<comment type="catalytic activity">
    <reaction evidence="4">
        <text>3-deoxy-alpha-D-manno-oct-2-ulosonate + CTP = CMP-3-deoxy-beta-D-manno-octulosonate + diphosphate</text>
        <dbReference type="Rhea" id="RHEA:23448"/>
        <dbReference type="ChEBI" id="CHEBI:33019"/>
        <dbReference type="ChEBI" id="CHEBI:37563"/>
        <dbReference type="ChEBI" id="CHEBI:85986"/>
        <dbReference type="ChEBI" id="CHEBI:85987"/>
        <dbReference type="EC" id="2.7.7.38"/>
    </reaction>
</comment>
<dbReference type="SUPFAM" id="SSF53448">
    <property type="entry name" value="Nucleotide-diphospho-sugar transferases"/>
    <property type="match status" value="1"/>
</dbReference>
<keyword evidence="3 4" id="KW-0448">Lipopolysaccharide biosynthesis</keyword>
<comment type="similarity">
    <text evidence="4">Belongs to the KdsB family.</text>
</comment>
<dbReference type="Pfam" id="PF02348">
    <property type="entry name" value="CTP_transf_3"/>
    <property type="match status" value="1"/>
</dbReference>
<evidence type="ECO:0000313" key="5">
    <source>
        <dbReference type="EMBL" id="MFC1799358.1"/>
    </source>
</evidence>
<dbReference type="Gene3D" id="3.90.550.10">
    <property type="entry name" value="Spore Coat Polysaccharide Biosynthesis Protein SpsA, Chain A"/>
    <property type="match status" value="1"/>
</dbReference>